<protein>
    <recommendedName>
        <fullName evidence="3">DUF2795 domain-containing protein</fullName>
    </recommendedName>
</protein>
<sequence>MGTMPRRALGWTAEVLKRLHGINYPITKDTLREKLAGMSIRGVPVERVIDEIEVDKFDTPRDVLHYIAEAVHKLEERGEIPTETRKGIRWAAEVLKRIHGEHFPMDKQKLKEKLAGLYWRGVPIEKVIDAMEVEQVESPADLLHQLSIAIKKLEEQGEVA</sequence>
<dbReference type="Proteomes" id="UP000000798">
    <property type="component" value="Chromosome"/>
</dbReference>
<gene>
    <name evidence="1" type="ordered locus">aq_600</name>
</gene>
<dbReference type="PIR" id="G70353">
    <property type="entry name" value="G70353"/>
</dbReference>
<name>O66859_AQUAE</name>
<evidence type="ECO:0000313" key="1">
    <source>
        <dbReference type="EMBL" id="AAC06818.1"/>
    </source>
</evidence>
<dbReference type="HOGENOM" id="CLU_1639942_0_0_0"/>
<dbReference type="KEGG" id="aae:aq_600"/>
<dbReference type="EMBL" id="AE000657">
    <property type="protein sequence ID" value="AAC06818.1"/>
    <property type="molecule type" value="Genomic_DNA"/>
</dbReference>
<proteinExistence type="predicted"/>
<accession>O66859</accession>
<evidence type="ECO:0008006" key="3">
    <source>
        <dbReference type="Google" id="ProtNLM"/>
    </source>
</evidence>
<organism evidence="1 2">
    <name type="scientific">Aquifex aeolicus (strain VF5)</name>
    <dbReference type="NCBI Taxonomy" id="224324"/>
    <lineage>
        <taxon>Bacteria</taxon>
        <taxon>Pseudomonadati</taxon>
        <taxon>Aquificota</taxon>
        <taxon>Aquificia</taxon>
        <taxon>Aquificales</taxon>
        <taxon>Aquificaceae</taxon>
        <taxon>Aquifex</taxon>
    </lineage>
</organism>
<dbReference type="eggNOG" id="COG1318">
    <property type="taxonomic scope" value="Bacteria"/>
</dbReference>
<evidence type="ECO:0000313" key="2">
    <source>
        <dbReference type="Proteomes" id="UP000000798"/>
    </source>
</evidence>
<dbReference type="PATRIC" id="fig|224324.8.peg.488"/>
<reference evidence="1 2" key="1">
    <citation type="journal article" date="1998" name="Nature">
        <title>The complete genome of the hyperthermophilic bacterium Aquifex aeolicus.</title>
        <authorList>
            <person name="Deckert G."/>
            <person name="Warren P.V."/>
            <person name="Gaasterland T."/>
            <person name="Young W.G."/>
            <person name="Lenox A.L."/>
            <person name="Graham D.E."/>
            <person name="Overbeek R."/>
            <person name="Snead M.A."/>
            <person name="Keller M."/>
            <person name="Aujay M."/>
            <person name="Huber R."/>
            <person name="Feldman R.A."/>
            <person name="Short J.M."/>
            <person name="Olson G.J."/>
            <person name="Swanson R.V."/>
        </authorList>
    </citation>
    <scope>NUCLEOTIDE SEQUENCE [LARGE SCALE GENOMIC DNA]</scope>
    <source>
        <strain evidence="1 2">VF5</strain>
    </source>
</reference>
<dbReference type="EnsemblBacteria" id="AAC06818">
    <property type="protein sequence ID" value="AAC06818"/>
    <property type="gene ID" value="aq_600"/>
</dbReference>
<dbReference type="InParanoid" id="O66859"/>
<keyword evidence="2" id="KW-1185">Reference proteome</keyword>
<dbReference type="AlphaFoldDB" id="O66859"/>